<gene>
    <name evidence="1" type="ORF">GCM10012289_74980</name>
</gene>
<sequence>METDTVMDARAWLELLRGELAERGWDAEIRSIRARPHLWIVNPDDRKLNGMVAAQGDHYRWTWGPVLGRAGNVHGVSDKILHVLRGVS</sequence>
<dbReference type="Proteomes" id="UP000646523">
    <property type="component" value="Unassembled WGS sequence"/>
</dbReference>
<organism evidence="1 2">
    <name type="scientific">Nonomuraea cavernae</name>
    <dbReference type="NCBI Taxonomy" id="2045107"/>
    <lineage>
        <taxon>Bacteria</taxon>
        <taxon>Bacillati</taxon>
        <taxon>Actinomycetota</taxon>
        <taxon>Actinomycetes</taxon>
        <taxon>Streptosporangiales</taxon>
        <taxon>Streptosporangiaceae</taxon>
        <taxon>Nonomuraea</taxon>
    </lineage>
</organism>
<protein>
    <submittedName>
        <fullName evidence="1">Uncharacterized protein</fullName>
    </submittedName>
</protein>
<proteinExistence type="predicted"/>
<evidence type="ECO:0000313" key="1">
    <source>
        <dbReference type="EMBL" id="GGO82835.1"/>
    </source>
</evidence>
<reference evidence="1" key="1">
    <citation type="journal article" date="2014" name="Int. J. Syst. Evol. Microbiol.">
        <title>Complete genome sequence of Corynebacterium casei LMG S-19264T (=DSM 44701T), isolated from a smear-ripened cheese.</title>
        <authorList>
            <consortium name="US DOE Joint Genome Institute (JGI-PGF)"/>
            <person name="Walter F."/>
            <person name="Albersmeier A."/>
            <person name="Kalinowski J."/>
            <person name="Ruckert C."/>
        </authorList>
    </citation>
    <scope>NUCLEOTIDE SEQUENCE</scope>
    <source>
        <strain evidence="1">CGMCC 4.7368</strain>
    </source>
</reference>
<reference evidence="1" key="2">
    <citation type="submission" date="2020-09" db="EMBL/GenBank/DDBJ databases">
        <authorList>
            <person name="Sun Q."/>
            <person name="Zhou Y."/>
        </authorList>
    </citation>
    <scope>NUCLEOTIDE SEQUENCE</scope>
    <source>
        <strain evidence="1">CGMCC 4.7368</strain>
    </source>
</reference>
<dbReference type="AlphaFoldDB" id="A0A917ZGA9"/>
<keyword evidence="2" id="KW-1185">Reference proteome</keyword>
<dbReference type="EMBL" id="BMNH01000046">
    <property type="protein sequence ID" value="GGO82835.1"/>
    <property type="molecule type" value="Genomic_DNA"/>
</dbReference>
<evidence type="ECO:0000313" key="2">
    <source>
        <dbReference type="Proteomes" id="UP000646523"/>
    </source>
</evidence>
<comment type="caution">
    <text evidence="1">The sequence shown here is derived from an EMBL/GenBank/DDBJ whole genome shotgun (WGS) entry which is preliminary data.</text>
</comment>
<dbReference type="RefSeq" id="WP_189128997.1">
    <property type="nucleotide sequence ID" value="NZ_BMNH01000046.1"/>
</dbReference>
<name>A0A917ZGA9_9ACTN</name>
<accession>A0A917ZGA9</accession>